<keyword evidence="7 8" id="KW-0472">Membrane</keyword>
<evidence type="ECO:0000256" key="4">
    <source>
        <dbReference type="ARBA" id="ARBA00022679"/>
    </source>
</evidence>
<evidence type="ECO:0000256" key="5">
    <source>
        <dbReference type="ARBA" id="ARBA00022692"/>
    </source>
</evidence>
<evidence type="ECO:0000256" key="8">
    <source>
        <dbReference type="SAM" id="Phobius"/>
    </source>
</evidence>
<gene>
    <name evidence="10" type="ORF">W822_15305</name>
</gene>
<dbReference type="PANTHER" id="PTHR33908">
    <property type="entry name" value="MANNOSYLTRANSFERASE YKCB-RELATED"/>
    <property type="match status" value="1"/>
</dbReference>
<dbReference type="GO" id="GO:0005886">
    <property type="term" value="C:plasma membrane"/>
    <property type="evidence" value="ECO:0007669"/>
    <property type="project" value="UniProtKB-SubCell"/>
</dbReference>
<accession>V8QQ86</accession>
<dbReference type="GO" id="GO:0009103">
    <property type="term" value="P:lipopolysaccharide biosynthetic process"/>
    <property type="evidence" value="ECO:0007669"/>
    <property type="project" value="UniProtKB-ARBA"/>
</dbReference>
<feature type="domain" description="Glycosyltransferase RgtA/B/C/D-like" evidence="9">
    <location>
        <begin position="70"/>
        <end position="235"/>
    </location>
</feature>
<sequence length="557" mass="63117">MIRADWLYSLAARPALFPVLLLAVAVWFIGGNQLWPLLHPDEGRYVGVALEMLHAKDWSTPLLNGMPYFHKPPLFYWLTAASMAVFGENEFAARLVPALAGLLMVAGLFAFLRRFVHPGRALIAALILSVTPLMFGAAHYANLDLLVAAMISTTILCGATAVLLDQQGEGGGQWVLAMYLFAGLGFLAKGLIGFVLPGGVLLFWLLAERRYVSIRLLLRPSGVALFLLVTLPWLYLMQARFPDFLYYYLVYQQFERFAQSGFNNVMPVWFYVAVLLATMAPWYGKGMLAVFTRRYWTRQRDASVRRLMWTWLILILAFFSIPQSKLVGYILPVLPPLAFLFAECFKRVLITPRRPMQTNMAAVQKDDKPQRFNYRKVVGLQRSFLIRMLVCFALGLAALVYLSNTSLRSSSRIAHAIAQGSQPTSEPARYYSLDYYPFDFRFYMGNNPDLFVVSDWDESALATKDNWQKELWDAARFKADKGGRSHLLQLDAFRQSVCVPQAFSRWLLADARQIDEFAWLKDLTPYFADGRQQVYLLPAGAVMPFCANAASTRSMQP</sequence>
<keyword evidence="11" id="KW-1185">Reference proteome</keyword>
<feature type="transmembrane region" description="Helical" evidence="8">
    <location>
        <begin position="91"/>
        <end position="112"/>
    </location>
</feature>
<reference evidence="10 11" key="1">
    <citation type="journal article" date="2014" name="Genome Announc.">
        <title>Draft Genome Sequence of Advenella kashmirensis Strain W13003, a Polycyclic Aromatic Hydrocarbon-Degrading Bacterium.</title>
        <authorList>
            <person name="Wang X."/>
            <person name="Jin D."/>
            <person name="Zhou L."/>
            <person name="Wu L."/>
            <person name="An W."/>
            <person name="Zhao L."/>
        </authorList>
    </citation>
    <scope>NUCLEOTIDE SEQUENCE [LARGE SCALE GENOMIC DNA]</scope>
    <source>
        <strain evidence="10 11">W13003</strain>
    </source>
</reference>
<evidence type="ECO:0000256" key="2">
    <source>
        <dbReference type="ARBA" id="ARBA00022475"/>
    </source>
</evidence>
<proteinExistence type="predicted"/>
<dbReference type="InterPro" id="IPR050297">
    <property type="entry name" value="LipidA_mod_glycosyltrf_83"/>
</dbReference>
<dbReference type="GO" id="GO:0016763">
    <property type="term" value="F:pentosyltransferase activity"/>
    <property type="evidence" value="ECO:0007669"/>
    <property type="project" value="TreeGrafter"/>
</dbReference>
<keyword evidence="2" id="KW-1003">Cell membrane</keyword>
<keyword evidence="4 10" id="KW-0808">Transferase</keyword>
<feature type="transmembrane region" description="Helical" evidence="8">
    <location>
        <begin position="268"/>
        <end position="291"/>
    </location>
</feature>
<organism evidence="10 11">
    <name type="scientific">Advenella kashmirensis W13003</name>
    <dbReference type="NCBI Taxonomy" id="1424334"/>
    <lineage>
        <taxon>Bacteria</taxon>
        <taxon>Pseudomonadati</taxon>
        <taxon>Pseudomonadota</taxon>
        <taxon>Betaproteobacteria</taxon>
        <taxon>Burkholderiales</taxon>
        <taxon>Alcaligenaceae</taxon>
    </lineage>
</organism>
<evidence type="ECO:0000313" key="10">
    <source>
        <dbReference type="EMBL" id="ETF02111.1"/>
    </source>
</evidence>
<evidence type="ECO:0000256" key="6">
    <source>
        <dbReference type="ARBA" id="ARBA00022989"/>
    </source>
</evidence>
<dbReference type="Proteomes" id="UP000018733">
    <property type="component" value="Unassembled WGS sequence"/>
</dbReference>
<dbReference type="AlphaFoldDB" id="V8QQ86"/>
<keyword evidence="6 8" id="KW-1133">Transmembrane helix</keyword>
<evidence type="ECO:0000259" key="9">
    <source>
        <dbReference type="Pfam" id="PF13231"/>
    </source>
</evidence>
<name>V8QQ86_9BURK</name>
<evidence type="ECO:0000313" key="11">
    <source>
        <dbReference type="Proteomes" id="UP000018733"/>
    </source>
</evidence>
<dbReference type="eggNOG" id="COG1807">
    <property type="taxonomic scope" value="Bacteria"/>
</dbReference>
<dbReference type="PANTHER" id="PTHR33908:SF3">
    <property type="entry name" value="UNDECAPRENYL PHOSPHATE-ALPHA-4-AMINO-4-DEOXY-L-ARABINOSE ARABINOSYL TRANSFERASE"/>
    <property type="match status" value="1"/>
</dbReference>
<dbReference type="InterPro" id="IPR038731">
    <property type="entry name" value="RgtA/B/C-like"/>
</dbReference>
<comment type="caution">
    <text evidence="10">The sequence shown here is derived from an EMBL/GenBank/DDBJ whole genome shotgun (WGS) entry which is preliminary data.</text>
</comment>
<keyword evidence="5 8" id="KW-0812">Transmembrane</keyword>
<comment type="subcellular location">
    <subcellularLocation>
        <location evidence="1">Cell membrane</location>
        <topology evidence="1">Multi-pass membrane protein</topology>
    </subcellularLocation>
</comment>
<dbReference type="GO" id="GO:0010041">
    <property type="term" value="P:response to iron(III) ion"/>
    <property type="evidence" value="ECO:0007669"/>
    <property type="project" value="TreeGrafter"/>
</dbReference>
<feature type="transmembrane region" description="Helical" evidence="8">
    <location>
        <begin position="6"/>
        <end position="29"/>
    </location>
</feature>
<dbReference type="EMBL" id="AYXT01000010">
    <property type="protein sequence ID" value="ETF02111.1"/>
    <property type="molecule type" value="Genomic_DNA"/>
</dbReference>
<protein>
    <submittedName>
        <fullName evidence="10">Glycosyl transferase</fullName>
    </submittedName>
</protein>
<evidence type="ECO:0000256" key="3">
    <source>
        <dbReference type="ARBA" id="ARBA00022676"/>
    </source>
</evidence>
<dbReference type="STRING" id="1424334.W822_15305"/>
<dbReference type="Pfam" id="PF13231">
    <property type="entry name" value="PMT_2"/>
    <property type="match status" value="1"/>
</dbReference>
<feature type="transmembrane region" description="Helical" evidence="8">
    <location>
        <begin position="216"/>
        <end position="236"/>
    </location>
</feature>
<keyword evidence="3" id="KW-0328">Glycosyltransferase</keyword>
<dbReference type="HOGENOM" id="CLU_019200_3_0_4"/>
<evidence type="ECO:0000256" key="7">
    <source>
        <dbReference type="ARBA" id="ARBA00023136"/>
    </source>
</evidence>
<feature type="transmembrane region" description="Helical" evidence="8">
    <location>
        <begin position="176"/>
        <end position="204"/>
    </location>
</feature>
<feature type="transmembrane region" description="Helical" evidence="8">
    <location>
        <begin position="118"/>
        <end position="138"/>
    </location>
</feature>
<evidence type="ECO:0000256" key="1">
    <source>
        <dbReference type="ARBA" id="ARBA00004651"/>
    </source>
</evidence>
<feature type="transmembrane region" description="Helical" evidence="8">
    <location>
        <begin position="384"/>
        <end position="402"/>
    </location>
</feature>
<dbReference type="PATRIC" id="fig|1424334.3.peg.3078"/>